<dbReference type="Proteomes" id="UP000584670">
    <property type="component" value="Unassembled WGS sequence"/>
</dbReference>
<dbReference type="RefSeq" id="WP_186287608.1">
    <property type="nucleotide sequence ID" value="NZ_JACMSF010000085.1"/>
</dbReference>
<dbReference type="AlphaFoldDB" id="A0A7X1JBD4"/>
<evidence type="ECO:0000313" key="3">
    <source>
        <dbReference type="Proteomes" id="UP000584670"/>
    </source>
</evidence>
<keyword evidence="3" id="KW-1185">Reference proteome</keyword>
<comment type="caution">
    <text evidence="2">The sequence shown here is derived from an EMBL/GenBank/DDBJ whole genome shotgun (WGS) entry which is preliminary data.</text>
</comment>
<dbReference type="InterPro" id="IPR053521">
    <property type="entry name" value="McjB-like"/>
</dbReference>
<gene>
    <name evidence="2" type="ORF">H4N64_40380</name>
</gene>
<reference evidence="2 3" key="1">
    <citation type="submission" date="2020-08" db="EMBL/GenBank/DDBJ databases">
        <title>Streptomyces sp. PSKA01 genome sequencing and assembly.</title>
        <authorList>
            <person name="Mandal S."/>
            <person name="Maiti P.K."/>
            <person name="Das P."/>
        </authorList>
    </citation>
    <scope>NUCLEOTIDE SEQUENCE [LARGE SCALE GENOMIC DNA]</scope>
    <source>
        <strain evidence="2 3">PSKA01</strain>
    </source>
</reference>
<dbReference type="InterPro" id="IPR032708">
    <property type="entry name" value="McjB_C"/>
</dbReference>
<dbReference type="Pfam" id="PF13471">
    <property type="entry name" value="Transglut_core3"/>
    <property type="match status" value="1"/>
</dbReference>
<name>A0A7X1JBD4_9ACTN</name>
<feature type="domain" description="Microcin J25-processing protein McjB C-terminal" evidence="1">
    <location>
        <begin position="24"/>
        <end position="136"/>
    </location>
</feature>
<sequence>MTMPEAVHHDPHAVPFGRRTLARLAVGAARLLATRSPRRIRSVLIPLRRGARPATHEQTKAAREAVVAVSLACGERQGCLTRSLATVLLCRMHGQWPTWCVGVRRVSPFGAHAWVEAAGVPVGEDYPPDYFQVLFTVP</sequence>
<evidence type="ECO:0000259" key="1">
    <source>
        <dbReference type="Pfam" id="PF13471"/>
    </source>
</evidence>
<protein>
    <submittedName>
        <fullName evidence="2">Lasso peptide biosynthesis B2 protein</fullName>
    </submittedName>
</protein>
<proteinExistence type="predicted"/>
<accession>A0A7X1JBD4</accession>
<organism evidence="2 3">
    <name type="scientific">Streptomyces cupreus</name>
    <dbReference type="NCBI Taxonomy" id="2759956"/>
    <lineage>
        <taxon>Bacteria</taxon>
        <taxon>Bacillati</taxon>
        <taxon>Actinomycetota</taxon>
        <taxon>Actinomycetes</taxon>
        <taxon>Kitasatosporales</taxon>
        <taxon>Streptomycetaceae</taxon>
        <taxon>Streptomyces</taxon>
    </lineage>
</organism>
<dbReference type="NCBIfam" id="NF033537">
    <property type="entry name" value="lasso_biosyn_B2"/>
    <property type="match status" value="1"/>
</dbReference>
<evidence type="ECO:0000313" key="2">
    <source>
        <dbReference type="EMBL" id="MBC2907664.1"/>
    </source>
</evidence>
<dbReference type="EMBL" id="JACMSF010000085">
    <property type="protein sequence ID" value="MBC2907664.1"/>
    <property type="molecule type" value="Genomic_DNA"/>
</dbReference>